<feature type="domain" description="Histidine kinase" evidence="14">
    <location>
        <begin position="681"/>
        <end position="897"/>
    </location>
</feature>
<dbReference type="GO" id="GO:0005524">
    <property type="term" value="F:ATP binding"/>
    <property type="evidence" value="ECO:0007669"/>
    <property type="project" value="UniProtKB-KW"/>
</dbReference>
<feature type="transmembrane region" description="Helical" evidence="13">
    <location>
        <begin position="433"/>
        <end position="450"/>
    </location>
</feature>
<dbReference type="PANTHER" id="PTHR45569">
    <property type="entry name" value="SENSOR PROTEIN KDPD"/>
    <property type="match status" value="1"/>
</dbReference>
<comment type="subcellular location">
    <subcellularLocation>
        <location evidence="2">Membrane</location>
        <topology evidence="2">Multi-pass membrane protein</topology>
    </subcellularLocation>
</comment>
<evidence type="ECO:0000256" key="1">
    <source>
        <dbReference type="ARBA" id="ARBA00000085"/>
    </source>
</evidence>
<dbReference type="Gene3D" id="3.40.50.620">
    <property type="entry name" value="HUPs"/>
    <property type="match status" value="1"/>
</dbReference>
<dbReference type="SUPFAM" id="SSF52402">
    <property type="entry name" value="Adenine nucleotide alpha hydrolases-like"/>
    <property type="match status" value="1"/>
</dbReference>
<dbReference type="InterPro" id="IPR003594">
    <property type="entry name" value="HATPase_dom"/>
</dbReference>
<dbReference type="SUPFAM" id="SSF47384">
    <property type="entry name" value="Homodimeric domain of signal transducing histidine kinase"/>
    <property type="match status" value="1"/>
</dbReference>
<dbReference type="InterPro" id="IPR003018">
    <property type="entry name" value="GAF"/>
</dbReference>
<dbReference type="Gene3D" id="3.30.565.10">
    <property type="entry name" value="Histidine kinase-like ATPase, C-terminal domain"/>
    <property type="match status" value="1"/>
</dbReference>
<dbReference type="PRINTS" id="PR00344">
    <property type="entry name" value="BCTRLSENSOR"/>
</dbReference>
<comment type="caution">
    <text evidence="15">The sequence shown here is derived from an EMBL/GenBank/DDBJ whole genome shotgun (WGS) entry which is preliminary data.</text>
</comment>
<dbReference type="Pfam" id="PF13493">
    <property type="entry name" value="DUF4118"/>
    <property type="match status" value="1"/>
</dbReference>
<keyword evidence="7" id="KW-0547">Nucleotide-binding</keyword>
<reference evidence="15 16" key="1">
    <citation type="submission" date="2019-02" db="EMBL/GenBank/DDBJ databases">
        <title>Deep-cultivation of Planctomycetes and their phenomic and genomic characterization uncovers novel biology.</title>
        <authorList>
            <person name="Wiegand S."/>
            <person name="Jogler M."/>
            <person name="Boedeker C."/>
            <person name="Pinto D."/>
            <person name="Vollmers J."/>
            <person name="Rivas-Marin E."/>
            <person name="Kohn T."/>
            <person name="Peeters S.H."/>
            <person name="Heuer A."/>
            <person name="Rast P."/>
            <person name="Oberbeckmann S."/>
            <person name="Bunk B."/>
            <person name="Jeske O."/>
            <person name="Meyerdierks A."/>
            <person name="Storesund J.E."/>
            <person name="Kallscheuer N."/>
            <person name="Luecker S."/>
            <person name="Lage O.M."/>
            <person name="Pohl T."/>
            <person name="Merkel B.J."/>
            <person name="Hornburger P."/>
            <person name="Mueller R.-W."/>
            <person name="Bruemmer F."/>
            <person name="Labrenz M."/>
            <person name="Spormann A.M."/>
            <person name="Op Den Camp H."/>
            <person name="Overmann J."/>
            <person name="Amann R."/>
            <person name="Jetten M.S.M."/>
            <person name="Mascher T."/>
            <person name="Medema M.H."/>
            <person name="Devos D.P."/>
            <person name="Kaster A.-K."/>
            <person name="Ovreas L."/>
            <person name="Rohde M."/>
            <person name="Galperin M.Y."/>
            <person name="Jogler C."/>
        </authorList>
    </citation>
    <scope>NUCLEOTIDE SEQUENCE [LARGE SCALE GENOMIC DNA]</scope>
    <source>
        <strain evidence="15 16">Pla52n</strain>
    </source>
</reference>
<dbReference type="PROSITE" id="PS50109">
    <property type="entry name" value="HIS_KIN"/>
    <property type="match status" value="1"/>
</dbReference>
<dbReference type="InterPro" id="IPR005467">
    <property type="entry name" value="His_kinase_dom"/>
</dbReference>
<keyword evidence="9" id="KW-0067">ATP-binding</keyword>
<dbReference type="EC" id="2.7.13.3" evidence="3"/>
<dbReference type="Pfam" id="PF02518">
    <property type="entry name" value="HATPase_c"/>
    <property type="match status" value="1"/>
</dbReference>
<gene>
    <name evidence="15" type="primary">kdpD_1</name>
    <name evidence="15" type="ORF">Pla52n_20020</name>
</gene>
<dbReference type="InterPro" id="IPR027417">
    <property type="entry name" value="P-loop_NTPase"/>
</dbReference>
<dbReference type="SMART" id="SM00387">
    <property type="entry name" value="HATPase_c"/>
    <property type="match status" value="1"/>
</dbReference>
<dbReference type="RefSeq" id="WP_146519380.1">
    <property type="nucleotide sequence ID" value="NZ_CP151726.1"/>
</dbReference>
<protein>
    <recommendedName>
        <fullName evidence="3">histidine kinase</fullName>
        <ecNumber evidence="3">2.7.13.3</ecNumber>
    </recommendedName>
</protein>
<accession>A0A5C6B469</accession>
<dbReference type="SUPFAM" id="SSF55874">
    <property type="entry name" value="ATPase domain of HSP90 chaperone/DNA topoisomerase II/histidine kinase"/>
    <property type="match status" value="1"/>
</dbReference>
<evidence type="ECO:0000256" key="7">
    <source>
        <dbReference type="ARBA" id="ARBA00022741"/>
    </source>
</evidence>
<keyword evidence="8" id="KW-0418">Kinase</keyword>
<dbReference type="InterPro" id="IPR038318">
    <property type="entry name" value="KdpD_sf"/>
</dbReference>
<dbReference type="AlphaFoldDB" id="A0A5C6B469"/>
<dbReference type="Gene3D" id="3.30.450.40">
    <property type="match status" value="1"/>
</dbReference>
<evidence type="ECO:0000313" key="16">
    <source>
        <dbReference type="Proteomes" id="UP000320176"/>
    </source>
</evidence>
<dbReference type="GO" id="GO:0000155">
    <property type="term" value="F:phosphorelay sensor kinase activity"/>
    <property type="evidence" value="ECO:0007669"/>
    <property type="project" value="InterPro"/>
</dbReference>
<evidence type="ECO:0000256" key="11">
    <source>
        <dbReference type="ARBA" id="ARBA00023012"/>
    </source>
</evidence>
<dbReference type="InterPro" id="IPR014729">
    <property type="entry name" value="Rossmann-like_a/b/a_fold"/>
</dbReference>
<dbReference type="InterPro" id="IPR036097">
    <property type="entry name" value="HisK_dim/P_sf"/>
</dbReference>
<dbReference type="SUPFAM" id="SSF55781">
    <property type="entry name" value="GAF domain-like"/>
    <property type="match status" value="1"/>
</dbReference>
<evidence type="ECO:0000256" key="13">
    <source>
        <dbReference type="SAM" id="Phobius"/>
    </source>
</evidence>
<dbReference type="InterPro" id="IPR003852">
    <property type="entry name" value="Sig_transdc_His_kinase_KdpD_N"/>
</dbReference>
<evidence type="ECO:0000256" key="3">
    <source>
        <dbReference type="ARBA" id="ARBA00012438"/>
    </source>
</evidence>
<dbReference type="GO" id="GO:0005737">
    <property type="term" value="C:cytoplasm"/>
    <property type="evidence" value="ECO:0007669"/>
    <property type="project" value="UniProtKB-ARBA"/>
</dbReference>
<keyword evidence="11" id="KW-0902">Two-component regulatory system</keyword>
<dbReference type="Gene3D" id="3.40.50.300">
    <property type="entry name" value="P-loop containing nucleotide triphosphate hydrolases"/>
    <property type="match status" value="1"/>
</dbReference>
<keyword evidence="10 13" id="KW-1133">Transmembrane helix</keyword>
<dbReference type="InterPro" id="IPR003661">
    <property type="entry name" value="HisK_dim/P_dom"/>
</dbReference>
<name>A0A5C6B469_9BACT</name>
<evidence type="ECO:0000256" key="9">
    <source>
        <dbReference type="ARBA" id="ARBA00022840"/>
    </source>
</evidence>
<dbReference type="Pfam" id="PF00512">
    <property type="entry name" value="HisKA"/>
    <property type="match status" value="1"/>
</dbReference>
<evidence type="ECO:0000256" key="4">
    <source>
        <dbReference type="ARBA" id="ARBA00022553"/>
    </source>
</evidence>
<evidence type="ECO:0000259" key="14">
    <source>
        <dbReference type="PROSITE" id="PS50109"/>
    </source>
</evidence>
<sequence length="916" mass="100843">MQDNRPTPEQMLARLQTEGDDGLAAKRRGRLKIFFGYAAGVGKTYAMLQEAQRLKSDGHEVVVGYVEPHGRRETEASLEGLEQLPLRQVNHRGALLQEFNLDAALSREPEIILVDELAHTNAPQSVHSKRWQDVEELLQAGIDVYSTCNVQHVESLNDIVAKISGIVVRETVPDDVFRRADELTIIDIAPEELLARLKEGKVYVPAQVERALERFFRKENLFALRELALRRVTERVHADVETARHGHGGNDVWPTGETLLVCVGPSPSSASVIRSAKRLANAIQAELVAVHIENASTQQLPSEARNRLVNHLRLAERLGAETVTLAGDDLVAETLSLAKRKNVTKIVIGKSDASRRWFRQRASITDRLIQDSGEVDIYVIRGKATGDSMVGNDPETRAPSASTQSKLFGWLGTVGILCLATSLAWLLDRLGASEANIVMAFLLGVVCVALRYRRWHAFVASMGAVLLFDVFFTTPYYTVVVDDAQYLVTFAVMAVVGLIVTALTRRLRETLWQTQRNTRQTEALYQLGRKLSGISGQQFLASEAERAISELFQLQAIVLLPDDGTLRPVFHREASFAADPSELAVARWAFEHEMIAGRGTETLAASQATYLPLLSPAGAMGVLAIQAEDVEPLFIPESRRVLEAYASQLALALERDRLAIESQEATSAVEKEQLRSTLLTSLSHDLRTPLAVICGASSSILHANSKLDTATQHELLETIHDESARLSRLVENLLRLTQLSSGHVEVSKEWFPVEELLGSALGRLEHSLSSRNIRIDLKPSMLMAHCDSVLIEQVFINLLENACRYSPAESEIEIRGRQKGKRTILEIADHGPGISKGDEQRVFEKFQRGEQSSTDSRGVGLGLAICKAVMDAHGGKISVFNAESGGAVFRLELVADEMPPTAGEHTEDSLISGAEQ</sequence>
<dbReference type="PANTHER" id="PTHR45569:SF1">
    <property type="entry name" value="SENSOR PROTEIN KDPD"/>
    <property type="match status" value="1"/>
</dbReference>
<evidence type="ECO:0000256" key="8">
    <source>
        <dbReference type="ARBA" id="ARBA00022777"/>
    </source>
</evidence>
<dbReference type="InterPro" id="IPR004358">
    <property type="entry name" value="Sig_transdc_His_kin-like_C"/>
</dbReference>
<evidence type="ECO:0000256" key="10">
    <source>
        <dbReference type="ARBA" id="ARBA00022989"/>
    </source>
</evidence>
<dbReference type="Pfam" id="PF02702">
    <property type="entry name" value="KdpD"/>
    <property type="match status" value="1"/>
</dbReference>
<dbReference type="Gene3D" id="1.10.287.130">
    <property type="match status" value="1"/>
</dbReference>
<feature type="transmembrane region" description="Helical" evidence="13">
    <location>
        <begin position="407"/>
        <end position="427"/>
    </location>
</feature>
<keyword evidence="4" id="KW-0597">Phosphoprotein</keyword>
<evidence type="ECO:0000256" key="5">
    <source>
        <dbReference type="ARBA" id="ARBA00022679"/>
    </source>
</evidence>
<organism evidence="15 16">
    <name type="scientific">Stieleria varia</name>
    <dbReference type="NCBI Taxonomy" id="2528005"/>
    <lineage>
        <taxon>Bacteria</taxon>
        <taxon>Pseudomonadati</taxon>
        <taxon>Planctomycetota</taxon>
        <taxon>Planctomycetia</taxon>
        <taxon>Pirellulales</taxon>
        <taxon>Pirellulaceae</taxon>
        <taxon>Stieleria</taxon>
    </lineage>
</organism>
<dbReference type="CDD" id="cd01987">
    <property type="entry name" value="USP_KdpD-like"/>
    <property type="match status" value="1"/>
</dbReference>
<comment type="catalytic activity">
    <reaction evidence="1">
        <text>ATP + protein L-histidine = ADP + protein N-phospho-L-histidine.</text>
        <dbReference type="EC" id="2.7.13.3"/>
    </reaction>
</comment>
<dbReference type="CDD" id="cd00075">
    <property type="entry name" value="HATPase"/>
    <property type="match status" value="1"/>
</dbReference>
<evidence type="ECO:0000256" key="6">
    <source>
        <dbReference type="ARBA" id="ARBA00022692"/>
    </source>
</evidence>
<dbReference type="OrthoDB" id="9806130at2"/>
<feature type="transmembrane region" description="Helical" evidence="13">
    <location>
        <begin position="457"/>
        <end position="478"/>
    </location>
</feature>
<dbReference type="Pfam" id="PF13492">
    <property type="entry name" value="GAF_3"/>
    <property type="match status" value="1"/>
</dbReference>
<feature type="transmembrane region" description="Helical" evidence="13">
    <location>
        <begin position="484"/>
        <end position="503"/>
    </location>
</feature>
<evidence type="ECO:0000256" key="2">
    <source>
        <dbReference type="ARBA" id="ARBA00004141"/>
    </source>
</evidence>
<keyword evidence="6 13" id="KW-0812">Transmembrane</keyword>
<keyword evidence="5 15" id="KW-0808">Transferase</keyword>
<dbReference type="InterPro" id="IPR029016">
    <property type="entry name" value="GAF-like_dom_sf"/>
</dbReference>
<evidence type="ECO:0000256" key="12">
    <source>
        <dbReference type="ARBA" id="ARBA00023136"/>
    </source>
</evidence>
<dbReference type="InterPro" id="IPR052023">
    <property type="entry name" value="Histidine_kinase_KdpD"/>
</dbReference>
<keyword evidence="12 13" id="KW-0472">Membrane</keyword>
<dbReference type="FunFam" id="3.40.50.300:FF:000483">
    <property type="entry name" value="Sensor histidine kinase KdpD"/>
    <property type="match status" value="1"/>
</dbReference>
<proteinExistence type="predicted"/>
<dbReference type="GO" id="GO:0005886">
    <property type="term" value="C:plasma membrane"/>
    <property type="evidence" value="ECO:0007669"/>
    <property type="project" value="TreeGrafter"/>
</dbReference>
<dbReference type="EMBL" id="SJPN01000002">
    <property type="protein sequence ID" value="TWU06281.1"/>
    <property type="molecule type" value="Genomic_DNA"/>
</dbReference>
<keyword evidence="16" id="KW-1185">Reference proteome</keyword>
<dbReference type="InterPro" id="IPR036890">
    <property type="entry name" value="HATPase_C_sf"/>
</dbReference>
<dbReference type="Proteomes" id="UP000320176">
    <property type="component" value="Unassembled WGS sequence"/>
</dbReference>
<dbReference type="InterPro" id="IPR025201">
    <property type="entry name" value="KdpD_TM"/>
</dbReference>
<dbReference type="SMART" id="SM00388">
    <property type="entry name" value="HisKA"/>
    <property type="match status" value="1"/>
</dbReference>
<evidence type="ECO:0000313" key="15">
    <source>
        <dbReference type="EMBL" id="TWU06281.1"/>
    </source>
</evidence>
<dbReference type="FunFam" id="3.30.565.10:FF:000006">
    <property type="entry name" value="Sensor histidine kinase WalK"/>
    <property type="match status" value="1"/>
</dbReference>
<dbReference type="Gene3D" id="1.20.120.620">
    <property type="entry name" value="Backbone structure of the membrane domain of e. Coli histidine kinase receptor kdpd"/>
    <property type="match status" value="1"/>
</dbReference>
<dbReference type="CDD" id="cd00082">
    <property type="entry name" value="HisKA"/>
    <property type="match status" value="1"/>
</dbReference>